<dbReference type="EMBL" id="KL363188">
    <property type="protein sequence ID" value="KFD57429.1"/>
    <property type="molecule type" value="Genomic_DNA"/>
</dbReference>
<dbReference type="CDD" id="cd00190">
    <property type="entry name" value="Tryp_SPc"/>
    <property type="match status" value="2"/>
</dbReference>
<dbReference type="SMART" id="SM00020">
    <property type="entry name" value="Tryp_SPc"/>
    <property type="match status" value="2"/>
</dbReference>
<keyword evidence="3 8" id="KW-0732">Signal</keyword>
<keyword evidence="2" id="KW-0964">Secreted</keyword>
<keyword evidence="12" id="KW-1185">Reference proteome</keyword>
<dbReference type="PANTHER" id="PTHR24253">
    <property type="entry name" value="TRANSMEMBRANE PROTEASE SERINE"/>
    <property type="match status" value="1"/>
</dbReference>
<feature type="region of interest" description="Disordered" evidence="7">
    <location>
        <begin position="713"/>
        <end position="741"/>
    </location>
</feature>
<evidence type="ECO:0000313" key="10">
    <source>
        <dbReference type="EMBL" id="KFD57429.1"/>
    </source>
</evidence>
<keyword evidence="6" id="KW-0378">Hydrolase</keyword>
<evidence type="ECO:0000256" key="2">
    <source>
        <dbReference type="ARBA" id="ARBA00022525"/>
    </source>
</evidence>
<evidence type="ECO:0000313" key="12">
    <source>
        <dbReference type="Proteomes" id="UP000030764"/>
    </source>
</evidence>
<keyword evidence="6" id="KW-0645">Protease</keyword>
<keyword evidence="5" id="KW-0325">Glycoprotein</keyword>
<reference evidence="11 12" key="1">
    <citation type="journal article" date="2014" name="Nat. Genet.">
        <title>Genome and transcriptome of the porcine whipworm Trichuris suis.</title>
        <authorList>
            <person name="Jex A.R."/>
            <person name="Nejsum P."/>
            <person name="Schwarz E.M."/>
            <person name="Hu L."/>
            <person name="Young N.D."/>
            <person name="Hall R.S."/>
            <person name="Korhonen P.K."/>
            <person name="Liao S."/>
            <person name="Thamsborg S."/>
            <person name="Xia J."/>
            <person name="Xu P."/>
            <person name="Wang S."/>
            <person name="Scheerlinck J.P."/>
            <person name="Hofmann A."/>
            <person name="Sternberg P.W."/>
            <person name="Wang J."/>
            <person name="Gasser R.B."/>
        </authorList>
    </citation>
    <scope>NUCLEOTIDE SEQUENCE [LARGE SCALE GENOMIC DNA]</scope>
    <source>
        <strain evidence="11">DCEP-RM93F</strain>
        <strain evidence="10">DCEP-RM93M</strain>
    </source>
</reference>
<dbReference type="GO" id="GO:0006508">
    <property type="term" value="P:proteolysis"/>
    <property type="evidence" value="ECO:0007669"/>
    <property type="project" value="UniProtKB-KW"/>
</dbReference>
<name>A0A085NAN9_9BILA</name>
<dbReference type="InterPro" id="IPR043504">
    <property type="entry name" value="Peptidase_S1_PA_chymotrypsin"/>
</dbReference>
<evidence type="ECO:0000256" key="4">
    <source>
        <dbReference type="ARBA" id="ARBA00023157"/>
    </source>
</evidence>
<evidence type="ECO:0000256" key="3">
    <source>
        <dbReference type="ARBA" id="ARBA00022729"/>
    </source>
</evidence>
<evidence type="ECO:0000313" key="11">
    <source>
        <dbReference type="EMBL" id="KFD66535.1"/>
    </source>
</evidence>
<dbReference type="Pfam" id="PF00089">
    <property type="entry name" value="Trypsin"/>
    <property type="match status" value="2"/>
</dbReference>
<organism evidence="11">
    <name type="scientific">Trichuris suis</name>
    <name type="common">pig whipworm</name>
    <dbReference type="NCBI Taxonomy" id="68888"/>
    <lineage>
        <taxon>Eukaryota</taxon>
        <taxon>Metazoa</taxon>
        <taxon>Ecdysozoa</taxon>
        <taxon>Nematoda</taxon>
        <taxon>Enoplea</taxon>
        <taxon>Dorylaimia</taxon>
        <taxon>Trichinellida</taxon>
        <taxon>Trichuridae</taxon>
        <taxon>Trichuris</taxon>
    </lineage>
</organism>
<evidence type="ECO:0000256" key="8">
    <source>
        <dbReference type="SAM" id="SignalP"/>
    </source>
</evidence>
<proteinExistence type="predicted"/>
<dbReference type="InterPro" id="IPR001254">
    <property type="entry name" value="Trypsin_dom"/>
</dbReference>
<dbReference type="GO" id="GO:0005576">
    <property type="term" value="C:extracellular region"/>
    <property type="evidence" value="ECO:0007669"/>
    <property type="project" value="UniProtKB-SubCell"/>
</dbReference>
<keyword evidence="6" id="KW-0720">Serine protease</keyword>
<dbReference type="SUPFAM" id="SSF50494">
    <property type="entry name" value="Trypsin-like serine proteases"/>
    <property type="match status" value="2"/>
</dbReference>
<dbReference type="InterPro" id="IPR033116">
    <property type="entry name" value="TRYPSIN_SER"/>
</dbReference>
<comment type="subcellular location">
    <subcellularLocation>
        <location evidence="1">Secreted</location>
    </subcellularLocation>
</comment>
<gene>
    <name evidence="10" type="ORF">M513_01532</name>
    <name evidence="11" type="ORF">M514_01532</name>
</gene>
<evidence type="ECO:0000256" key="7">
    <source>
        <dbReference type="SAM" id="MobiDB-lite"/>
    </source>
</evidence>
<dbReference type="FunFam" id="2.40.10.10:FF:000054">
    <property type="entry name" value="Complement C1r subcomponent"/>
    <property type="match status" value="1"/>
</dbReference>
<feature type="compositionally biased region" description="Basic and acidic residues" evidence="7">
    <location>
        <begin position="713"/>
        <end position="723"/>
    </location>
</feature>
<accession>A0A085NAN9</accession>
<feature type="signal peptide" evidence="8">
    <location>
        <begin position="1"/>
        <end position="21"/>
    </location>
</feature>
<feature type="domain" description="Peptidase S1" evidence="9">
    <location>
        <begin position="79"/>
        <end position="327"/>
    </location>
</feature>
<dbReference type="InterPro" id="IPR018114">
    <property type="entry name" value="TRYPSIN_HIS"/>
</dbReference>
<protein>
    <recommendedName>
        <fullName evidence="9">Peptidase S1 domain-containing protein</fullName>
    </recommendedName>
</protein>
<evidence type="ECO:0000259" key="9">
    <source>
        <dbReference type="PROSITE" id="PS50240"/>
    </source>
</evidence>
<evidence type="ECO:0000256" key="6">
    <source>
        <dbReference type="RuleBase" id="RU363034"/>
    </source>
</evidence>
<dbReference type="Proteomes" id="UP000030764">
    <property type="component" value="Unassembled WGS sequence"/>
</dbReference>
<dbReference type="PROSITE" id="PS50240">
    <property type="entry name" value="TRYPSIN_DOM"/>
    <property type="match status" value="2"/>
</dbReference>
<dbReference type="PROSITE" id="PS00134">
    <property type="entry name" value="TRYPSIN_HIS"/>
    <property type="match status" value="1"/>
</dbReference>
<dbReference type="Gene3D" id="2.40.10.10">
    <property type="entry name" value="Trypsin-like serine proteases"/>
    <property type="match status" value="2"/>
</dbReference>
<keyword evidence="4" id="KW-1015">Disulfide bond</keyword>
<dbReference type="InterPro" id="IPR009003">
    <property type="entry name" value="Peptidase_S1_PA"/>
</dbReference>
<dbReference type="EMBL" id="KL367523">
    <property type="protein sequence ID" value="KFD66535.1"/>
    <property type="molecule type" value="Genomic_DNA"/>
</dbReference>
<evidence type="ECO:0000256" key="5">
    <source>
        <dbReference type="ARBA" id="ARBA00023180"/>
    </source>
</evidence>
<feature type="chain" id="PRO_5010405368" description="Peptidase S1 domain-containing protein" evidence="8">
    <location>
        <begin position="22"/>
        <end position="781"/>
    </location>
</feature>
<dbReference type="PANTHER" id="PTHR24253:SF185">
    <property type="entry name" value="PEPTIDASE S1 DOMAIN-CONTAINING PROTEIN"/>
    <property type="match status" value="1"/>
</dbReference>
<evidence type="ECO:0000256" key="1">
    <source>
        <dbReference type="ARBA" id="ARBA00004613"/>
    </source>
</evidence>
<dbReference type="PROSITE" id="PS00135">
    <property type="entry name" value="TRYPSIN_SER"/>
    <property type="match status" value="1"/>
</dbReference>
<dbReference type="Proteomes" id="UP000030758">
    <property type="component" value="Unassembled WGS sequence"/>
</dbReference>
<dbReference type="GO" id="GO:0004252">
    <property type="term" value="F:serine-type endopeptidase activity"/>
    <property type="evidence" value="ECO:0007669"/>
    <property type="project" value="InterPro"/>
</dbReference>
<dbReference type="AlphaFoldDB" id="A0A085NAN9"/>
<feature type="domain" description="Peptidase S1" evidence="9">
    <location>
        <begin position="404"/>
        <end position="669"/>
    </location>
</feature>
<sequence length="781" mass="87183">MALFNLFLLSVLLQILREVRWDIKVLPKTPTLKSTEPDEIMASFSSLKHSGKSRPPEVRLEHFPCGTPKFPLAQGPNRIANGWEAAKHSLPWHVHVIIFNSVEETAGSQCGGSLIRLGAGNISDMVLTAAHCIFDSQNHAIIPSSRIVVTVAVHDKTAMDRTRIRVVDVAMGRYRKDFDANDIAVLRLMNGVPYTDYTIPVCLPDRRAQLPVGKKCYVSGHGSISVTAALLPEKLRMVDINVVTKEECKKLVNSDSDFDFEKQFCAGTQSKTALKGDSGGALVCYEWGRFIQYGIVSFGPAGISFSQTAGKYTFLPKFIAWIEKMDKKMAPSKDSLPVASIHEFLTESEKRNYLNRGWMTVGSLSETSRLKNVTVPAQTAEFYECGVPSPKFPITMFPPTTNRISGGWTARKHSLPWMVLFIAAKEDNPMLRTLCGGTLIALEPGNQTDTVLTAASCVVIPSSYTQWDPKDCHVAIAIQNQRSPDLERKRISVKAFLTHPSFILDSTRNDIAVIRLLHYAPFTEMSRPVCLPQPGESVPVGTECIVAGWGYTSRKSSMYARICISYMIILEYATLNEADLAMATVSVAPFSTCRERLDYAIYPNEFICTKSEYHRGFCDSDTGGPLVCKRNGRWVQYGLISTVVGRCGKEFDTYANVSSYIHWISQANSLMIKAAQLYPSEFIREYATPLENVNEPRRHTTHIHSEARFNDSRVHAETRRQDTVRNSSHTEGAAALPSRRRVHLPSRIVASAESSRFMRSSKPRNTTSHKTRVYSRFLLAE</sequence>